<evidence type="ECO:0000313" key="3">
    <source>
        <dbReference type="Proteomes" id="UP000427769"/>
    </source>
</evidence>
<name>A0A5K7ZE33_9BACT</name>
<evidence type="ECO:0000313" key="2">
    <source>
        <dbReference type="EMBL" id="BBO78011.1"/>
    </source>
</evidence>
<reference evidence="2 3" key="1">
    <citation type="submission" date="2019-11" db="EMBL/GenBank/DDBJ databases">
        <title>Comparative genomics of hydrocarbon-degrading Desulfosarcina strains.</title>
        <authorList>
            <person name="Watanabe M."/>
            <person name="Kojima H."/>
            <person name="Fukui M."/>
        </authorList>
    </citation>
    <scope>NUCLEOTIDE SEQUENCE [LARGE SCALE GENOMIC DNA]</scope>
    <source>
        <strain evidence="2 3">PP31</strain>
    </source>
</reference>
<feature type="compositionally biased region" description="Acidic residues" evidence="1">
    <location>
        <begin position="108"/>
        <end position="117"/>
    </location>
</feature>
<dbReference type="EMBL" id="AP021875">
    <property type="protein sequence ID" value="BBO78011.1"/>
    <property type="molecule type" value="Genomic_DNA"/>
</dbReference>
<keyword evidence="3" id="KW-1185">Reference proteome</keyword>
<feature type="compositionally biased region" description="Basic and acidic residues" evidence="1">
    <location>
        <begin position="91"/>
        <end position="107"/>
    </location>
</feature>
<dbReference type="OrthoDB" id="5472090at2"/>
<protein>
    <submittedName>
        <fullName evidence="2">Uncharacterized protein</fullName>
    </submittedName>
</protein>
<organism evidence="2 3">
    <name type="scientific">Desulfosarcina widdelii</name>
    <dbReference type="NCBI Taxonomy" id="947919"/>
    <lineage>
        <taxon>Bacteria</taxon>
        <taxon>Pseudomonadati</taxon>
        <taxon>Thermodesulfobacteriota</taxon>
        <taxon>Desulfobacteria</taxon>
        <taxon>Desulfobacterales</taxon>
        <taxon>Desulfosarcinaceae</taxon>
        <taxon>Desulfosarcina</taxon>
    </lineage>
</organism>
<sequence length="158" mass="17910">MGTFADFRCKCGYEAYGKWGFGMNPIYREKGISLAPALCRDCRELVSINENAVLLHCPSCKGIHVVLYSDPSLGQVRRKSVIKRRPVHSAPDLENHPEPVKDAKPDNPDEDDDELDLDDLLGDDIEEEEYICGIDTTYYLCPKCNRFSLEKGFCGMWD</sequence>
<proteinExistence type="predicted"/>
<feature type="region of interest" description="Disordered" evidence="1">
    <location>
        <begin position="79"/>
        <end position="117"/>
    </location>
</feature>
<accession>A0A5K7ZE33</accession>
<gene>
    <name evidence="2" type="ORF">DSCW_54280</name>
</gene>
<dbReference type="AlphaFoldDB" id="A0A5K7ZE33"/>
<evidence type="ECO:0000256" key="1">
    <source>
        <dbReference type="SAM" id="MobiDB-lite"/>
    </source>
</evidence>
<dbReference type="Proteomes" id="UP000427769">
    <property type="component" value="Chromosome"/>
</dbReference>
<dbReference type="KEGG" id="dwd:DSCW_54280"/>
<dbReference type="RefSeq" id="WP_155306687.1">
    <property type="nucleotide sequence ID" value="NZ_AP021875.1"/>
</dbReference>